<evidence type="ECO:0000256" key="11">
    <source>
        <dbReference type="ARBA" id="ARBA00022840"/>
    </source>
</evidence>
<dbReference type="AlphaFoldDB" id="A0AA38T633"/>
<dbReference type="SUPFAM" id="SSF50729">
    <property type="entry name" value="PH domain-like"/>
    <property type="match status" value="1"/>
</dbReference>
<proteinExistence type="inferred from homology"/>
<evidence type="ECO:0000256" key="9">
    <source>
        <dbReference type="ARBA" id="ARBA00022741"/>
    </source>
</evidence>
<dbReference type="Gene3D" id="3.30.200.20">
    <property type="entry name" value="Phosphorylase Kinase, domain 1"/>
    <property type="match status" value="1"/>
</dbReference>
<dbReference type="InterPro" id="IPR033931">
    <property type="entry name" value="PDK1-typ_PH"/>
</dbReference>
<dbReference type="Pfam" id="PF00069">
    <property type="entry name" value="Pkinase"/>
    <property type="match status" value="1"/>
</dbReference>
<dbReference type="GO" id="GO:0004674">
    <property type="term" value="F:protein serine/threonine kinase activity"/>
    <property type="evidence" value="ECO:0007669"/>
    <property type="project" value="UniProtKB-KW"/>
</dbReference>
<keyword evidence="11" id="KW-0067">ATP-binding</keyword>
<evidence type="ECO:0000256" key="8">
    <source>
        <dbReference type="ARBA" id="ARBA00022679"/>
    </source>
</evidence>
<evidence type="ECO:0000256" key="5">
    <source>
        <dbReference type="ARBA" id="ARBA00022490"/>
    </source>
</evidence>
<accession>A0AA38T633</accession>
<evidence type="ECO:0000256" key="12">
    <source>
        <dbReference type="ARBA" id="ARBA00023136"/>
    </source>
</evidence>
<dbReference type="SUPFAM" id="SSF56112">
    <property type="entry name" value="Protein kinase-like (PK-like)"/>
    <property type="match status" value="1"/>
</dbReference>
<gene>
    <name evidence="17" type="ORF">OSB04_025164</name>
</gene>
<comment type="catalytic activity">
    <reaction evidence="14">
        <text>L-seryl-[protein] + ATP = O-phospho-L-seryl-[protein] + ADP + H(+)</text>
        <dbReference type="Rhea" id="RHEA:17989"/>
        <dbReference type="Rhea" id="RHEA-COMP:9863"/>
        <dbReference type="Rhea" id="RHEA-COMP:11604"/>
        <dbReference type="ChEBI" id="CHEBI:15378"/>
        <dbReference type="ChEBI" id="CHEBI:29999"/>
        <dbReference type="ChEBI" id="CHEBI:30616"/>
        <dbReference type="ChEBI" id="CHEBI:83421"/>
        <dbReference type="ChEBI" id="CHEBI:456216"/>
        <dbReference type="EC" id="2.7.11.1"/>
    </reaction>
</comment>
<reference evidence="17" key="1">
    <citation type="submission" date="2023-03" db="EMBL/GenBank/DDBJ databases">
        <title>Chromosome-scale reference genome and RAD-based genetic map of yellow starthistle (Centaurea solstitialis) reveal putative structural variation and QTLs associated with invader traits.</title>
        <authorList>
            <person name="Reatini B."/>
            <person name="Cang F.A."/>
            <person name="Jiang Q."/>
            <person name="Mckibben M.T.W."/>
            <person name="Barker M.S."/>
            <person name="Rieseberg L.H."/>
            <person name="Dlugosch K.M."/>
        </authorList>
    </citation>
    <scope>NUCLEOTIDE SEQUENCE</scope>
    <source>
        <strain evidence="17">CAN-66</strain>
        <tissue evidence="17">Leaf</tissue>
    </source>
</reference>
<dbReference type="EC" id="2.7.11.1" evidence="4"/>
<dbReference type="PANTHER" id="PTHR24356:SF163">
    <property type="entry name" value="3-PHOSPHOINOSITIDE-DEPENDENT PROTEIN KINASE 1-RELATED"/>
    <property type="match status" value="1"/>
</dbReference>
<evidence type="ECO:0000256" key="13">
    <source>
        <dbReference type="ARBA" id="ARBA00047899"/>
    </source>
</evidence>
<dbReference type="GO" id="GO:0016020">
    <property type="term" value="C:membrane"/>
    <property type="evidence" value="ECO:0007669"/>
    <property type="project" value="UniProtKB-SubCell"/>
</dbReference>
<dbReference type="FunFam" id="1.10.510.10:FF:000330">
    <property type="entry name" value="3-phosphoinositide-dependent protein kinase 2-like"/>
    <property type="match status" value="1"/>
</dbReference>
<dbReference type="FunFam" id="2.30.29.30:FF:000305">
    <property type="entry name" value="3-phosphoinositide-dependent protein kinase 1"/>
    <property type="match status" value="1"/>
</dbReference>
<dbReference type="EMBL" id="JARYMX010000006">
    <property type="protein sequence ID" value="KAJ9545457.1"/>
    <property type="molecule type" value="Genomic_DNA"/>
</dbReference>
<organism evidence="17 18">
    <name type="scientific">Centaurea solstitialis</name>
    <name type="common">yellow star-thistle</name>
    <dbReference type="NCBI Taxonomy" id="347529"/>
    <lineage>
        <taxon>Eukaryota</taxon>
        <taxon>Viridiplantae</taxon>
        <taxon>Streptophyta</taxon>
        <taxon>Embryophyta</taxon>
        <taxon>Tracheophyta</taxon>
        <taxon>Spermatophyta</taxon>
        <taxon>Magnoliopsida</taxon>
        <taxon>eudicotyledons</taxon>
        <taxon>Gunneridae</taxon>
        <taxon>Pentapetalae</taxon>
        <taxon>asterids</taxon>
        <taxon>campanulids</taxon>
        <taxon>Asterales</taxon>
        <taxon>Asteraceae</taxon>
        <taxon>Carduoideae</taxon>
        <taxon>Cardueae</taxon>
        <taxon>Centaureinae</taxon>
        <taxon>Centaurea</taxon>
    </lineage>
</organism>
<keyword evidence="9" id="KW-0547">Nucleotide-binding</keyword>
<dbReference type="SMART" id="SM00220">
    <property type="entry name" value="S_TKc"/>
    <property type="match status" value="1"/>
</dbReference>
<dbReference type="InterPro" id="IPR039046">
    <property type="entry name" value="PDPK1"/>
</dbReference>
<comment type="subcellular location">
    <subcellularLocation>
        <location evidence="2">Cytoplasm</location>
    </subcellularLocation>
    <subcellularLocation>
        <location evidence="1">Membrane</location>
        <topology evidence="1">Peripheral membrane protein</topology>
    </subcellularLocation>
</comment>
<evidence type="ECO:0000256" key="6">
    <source>
        <dbReference type="ARBA" id="ARBA00022527"/>
    </source>
</evidence>
<evidence type="ECO:0000256" key="4">
    <source>
        <dbReference type="ARBA" id="ARBA00012513"/>
    </source>
</evidence>
<dbReference type="Gene3D" id="2.30.29.30">
    <property type="entry name" value="Pleckstrin-homology domain (PH domain)/Phosphotyrosine-binding domain (PTB)"/>
    <property type="match status" value="1"/>
</dbReference>
<dbReference type="InterPro" id="IPR050236">
    <property type="entry name" value="Ser_Thr_kinase_AGC"/>
</dbReference>
<keyword evidence="12" id="KW-0472">Membrane</keyword>
<feature type="domain" description="Protein kinase" evidence="16">
    <location>
        <begin position="50"/>
        <end position="312"/>
    </location>
</feature>
<evidence type="ECO:0000313" key="17">
    <source>
        <dbReference type="EMBL" id="KAJ9545457.1"/>
    </source>
</evidence>
<dbReference type="FunFam" id="3.30.200.20:FF:000191">
    <property type="entry name" value="3-phosphoinositide-dependent protein kinase 2-like"/>
    <property type="match status" value="1"/>
</dbReference>
<keyword evidence="10" id="KW-0418">Kinase</keyword>
<evidence type="ECO:0000256" key="14">
    <source>
        <dbReference type="ARBA" id="ARBA00048679"/>
    </source>
</evidence>
<dbReference type="InterPro" id="IPR000719">
    <property type="entry name" value="Prot_kinase_dom"/>
</dbReference>
<keyword evidence="18" id="KW-1185">Reference proteome</keyword>
<comment type="similarity">
    <text evidence="3">Belongs to the protein kinase superfamily. AGC Ser/Thr protein kinase family. PDPK1 subfamily.</text>
</comment>
<comment type="catalytic activity">
    <reaction evidence="13">
        <text>L-threonyl-[protein] + ATP = O-phospho-L-threonyl-[protein] + ADP + H(+)</text>
        <dbReference type="Rhea" id="RHEA:46608"/>
        <dbReference type="Rhea" id="RHEA-COMP:11060"/>
        <dbReference type="Rhea" id="RHEA-COMP:11605"/>
        <dbReference type="ChEBI" id="CHEBI:15378"/>
        <dbReference type="ChEBI" id="CHEBI:30013"/>
        <dbReference type="ChEBI" id="CHEBI:30616"/>
        <dbReference type="ChEBI" id="CHEBI:61977"/>
        <dbReference type="ChEBI" id="CHEBI:456216"/>
        <dbReference type="EC" id="2.7.11.1"/>
    </reaction>
</comment>
<evidence type="ECO:0000256" key="15">
    <source>
        <dbReference type="SAM" id="MobiDB-lite"/>
    </source>
</evidence>
<dbReference type="Pfam" id="PF14593">
    <property type="entry name" value="PH_3"/>
    <property type="match status" value="1"/>
</dbReference>
<evidence type="ECO:0000256" key="2">
    <source>
        <dbReference type="ARBA" id="ARBA00004496"/>
    </source>
</evidence>
<protein>
    <recommendedName>
        <fullName evidence="4">non-specific serine/threonine protein kinase</fullName>
        <ecNumber evidence="4">2.7.11.1</ecNumber>
    </recommendedName>
</protein>
<dbReference type="InterPro" id="IPR011009">
    <property type="entry name" value="Kinase-like_dom_sf"/>
</dbReference>
<dbReference type="CDD" id="cd05581">
    <property type="entry name" value="STKc_PDK1"/>
    <property type="match status" value="1"/>
</dbReference>
<dbReference type="InterPro" id="IPR011993">
    <property type="entry name" value="PH-like_dom_sf"/>
</dbReference>
<name>A0AA38T633_9ASTR</name>
<dbReference type="PANTHER" id="PTHR24356">
    <property type="entry name" value="SERINE/THREONINE-PROTEIN KINASE"/>
    <property type="match status" value="1"/>
</dbReference>
<dbReference type="GO" id="GO:0005737">
    <property type="term" value="C:cytoplasm"/>
    <property type="evidence" value="ECO:0007669"/>
    <property type="project" value="UniProtKB-SubCell"/>
</dbReference>
<feature type="region of interest" description="Disordered" evidence="15">
    <location>
        <begin position="323"/>
        <end position="351"/>
    </location>
</feature>
<evidence type="ECO:0000256" key="10">
    <source>
        <dbReference type="ARBA" id="ARBA00022777"/>
    </source>
</evidence>
<dbReference type="GO" id="GO:0035556">
    <property type="term" value="P:intracellular signal transduction"/>
    <property type="evidence" value="ECO:0007669"/>
    <property type="project" value="TreeGrafter"/>
</dbReference>
<dbReference type="Gene3D" id="1.10.510.10">
    <property type="entry name" value="Transferase(Phosphotransferase) domain 1"/>
    <property type="match status" value="1"/>
</dbReference>
<comment type="caution">
    <text evidence="17">The sequence shown here is derived from an EMBL/GenBank/DDBJ whole genome shotgun (WGS) entry which is preliminary data.</text>
</comment>
<sequence>MLAMVGGEMDKDFDSKLSIQNNSDNANANANRSKGFAFRAPQENFTIHDFELGKIYGVGSYSKVVRARKKDTGKVYALKIMDKNFITKENKIAYVKLERIVLDQLDHPGIVRLFFTFQDSTSLCKQYSIMQDLEVSENCYIAFLQKTRLTEDEARFYAAEIIDALEYIHNLENLLLTSDGHIKIADFGSVKPMQNSRITVLPNASSDDKACTFVGTAAYVPPEVLNSSPATIGNDLWALGCTLFQMLSGTSPFKDASEWLIFQRIVARDIKFPNYFSDEARDLIDKLLDIDPVRRPGAGRDGYASLKNHPFFQTIDWRDLRSRTPPRPALQQGHSSGGEDSHDSSLNPGNASVAEANNVTRLASMDSFDSKWQQFLEAGETILMISMVKKLQKLTSKKVQLILTNKPKLIYVDPAKLVTKGNIIWSDNPNDLSIQVISPTNFKICLPKKVMSFEDPKQRAFQWKKAIEALQSR</sequence>
<keyword evidence="8" id="KW-0808">Transferase</keyword>
<evidence type="ECO:0000256" key="7">
    <source>
        <dbReference type="ARBA" id="ARBA00022553"/>
    </source>
</evidence>
<evidence type="ECO:0000256" key="3">
    <source>
        <dbReference type="ARBA" id="ARBA00010006"/>
    </source>
</evidence>
<dbReference type="PROSITE" id="PS50011">
    <property type="entry name" value="PROTEIN_KINASE_DOM"/>
    <property type="match status" value="1"/>
</dbReference>
<keyword evidence="5" id="KW-0963">Cytoplasm</keyword>
<dbReference type="GO" id="GO:0005524">
    <property type="term" value="F:ATP binding"/>
    <property type="evidence" value="ECO:0007669"/>
    <property type="project" value="UniProtKB-KW"/>
</dbReference>
<dbReference type="Proteomes" id="UP001172457">
    <property type="component" value="Chromosome 6"/>
</dbReference>
<evidence type="ECO:0000313" key="18">
    <source>
        <dbReference type="Proteomes" id="UP001172457"/>
    </source>
</evidence>
<keyword evidence="7" id="KW-0597">Phosphoprotein</keyword>
<evidence type="ECO:0000256" key="1">
    <source>
        <dbReference type="ARBA" id="ARBA00004170"/>
    </source>
</evidence>
<keyword evidence="6" id="KW-0723">Serine/threonine-protein kinase</keyword>
<evidence type="ECO:0000259" key="16">
    <source>
        <dbReference type="PROSITE" id="PS50011"/>
    </source>
</evidence>